<gene>
    <name evidence="2" type="ORF">GCM10009801_81590</name>
</gene>
<proteinExistence type="predicted"/>
<feature type="region of interest" description="Disordered" evidence="1">
    <location>
        <begin position="64"/>
        <end position="96"/>
    </location>
</feature>
<evidence type="ECO:0008006" key="4">
    <source>
        <dbReference type="Google" id="ProtNLM"/>
    </source>
</evidence>
<accession>A0ABN2X7K9</accession>
<name>A0ABN2X7K9_9ACTN</name>
<reference evidence="2 3" key="1">
    <citation type="journal article" date="2019" name="Int. J. Syst. Evol. Microbiol.">
        <title>The Global Catalogue of Microorganisms (GCM) 10K type strain sequencing project: providing services to taxonomists for standard genome sequencing and annotation.</title>
        <authorList>
            <consortium name="The Broad Institute Genomics Platform"/>
            <consortium name="The Broad Institute Genome Sequencing Center for Infectious Disease"/>
            <person name="Wu L."/>
            <person name="Ma J."/>
        </authorList>
    </citation>
    <scope>NUCLEOTIDE SEQUENCE [LARGE SCALE GENOMIC DNA]</scope>
    <source>
        <strain evidence="2 3">JCM 15478</strain>
    </source>
</reference>
<evidence type="ECO:0000256" key="1">
    <source>
        <dbReference type="SAM" id="MobiDB-lite"/>
    </source>
</evidence>
<dbReference type="EMBL" id="BAAAPE010000032">
    <property type="protein sequence ID" value="GAA2105312.1"/>
    <property type="molecule type" value="Genomic_DNA"/>
</dbReference>
<evidence type="ECO:0000313" key="3">
    <source>
        <dbReference type="Proteomes" id="UP001500016"/>
    </source>
</evidence>
<comment type="caution">
    <text evidence="2">The sequence shown here is derived from an EMBL/GenBank/DDBJ whole genome shotgun (WGS) entry which is preliminary data.</text>
</comment>
<dbReference type="RefSeq" id="WP_344535894.1">
    <property type="nucleotide sequence ID" value="NZ_BAAAPE010000032.1"/>
</dbReference>
<evidence type="ECO:0000313" key="2">
    <source>
        <dbReference type="EMBL" id="GAA2105312.1"/>
    </source>
</evidence>
<protein>
    <recommendedName>
        <fullName evidence="4">ATP/GTP-binding protein</fullName>
    </recommendedName>
</protein>
<organism evidence="2 3">
    <name type="scientific">Streptomyces albiaxialis</name>
    <dbReference type="NCBI Taxonomy" id="329523"/>
    <lineage>
        <taxon>Bacteria</taxon>
        <taxon>Bacillati</taxon>
        <taxon>Actinomycetota</taxon>
        <taxon>Actinomycetes</taxon>
        <taxon>Kitasatosporales</taxon>
        <taxon>Streptomycetaceae</taxon>
        <taxon>Streptomyces</taxon>
    </lineage>
</organism>
<dbReference type="Proteomes" id="UP001500016">
    <property type="component" value="Unassembled WGS sequence"/>
</dbReference>
<feature type="compositionally biased region" description="Polar residues" evidence="1">
    <location>
        <begin position="83"/>
        <end position="96"/>
    </location>
</feature>
<sequence length="96" mass="10193">MCDRTVTRVTRNGVCPVNGNGSIGIPYTRGKSAQDPPCGLTYLRSTPKGQDYPLKASLTWETDWTGTDGAGGQLPDGAYGDEQSVTVGEVQSVNRD</sequence>
<keyword evidence="3" id="KW-1185">Reference proteome</keyword>